<evidence type="ECO:0000256" key="2">
    <source>
        <dbReference type="ARBA" id="ARBA00004922"/>
    </source>
</evidence>
<dbReference type="PANTHER" id="PTHR12203">
    <property type="entry name" value="KDEL LYS-ASP-GLU-LEU CONTAINING - RELATED"/>
    <property type="match status" value="1"/>
</dbReference>
<dbReference type="FunCoup" id="A0A7R8V415">
    <property type="interactions" value="1765"/>
</dbReference>
<keyword evidence="7" id="KW-0732">Signal</keyword>
<comment type="pathway">
    <text evidence="2">Protein modification; protein glycosylation.</text>
</comment>
<evidence type="ECO:0000256" key="1">
    <source>
        <dbReference type="ARBA" id="ARBA00004319"/>
    </source>
</evidence>
<keyword evidence="5" id="KW-0808">Transferase</keyword>
<dbReference type="InterPro" id="IPR051091">
    <property type="entry name" value="O-Glucosyltr/Glycosyltrsf_90"/>
</dbReference>
<evidence type="ECO:0000256" key="5">
    <source>
        <dbReference type="ARBA" id="ARBA00022679"/>
    </source>
</evidence>
<dbReference type="GO" id="GO:0035252">
    <property type="term" value="F:UDP-xylosyltransferase activity"/>
    <property type="evidence" value="ECO:0007669"/>
    <property type="project" value="TreeGrafter"/>
</dbReference>
<gene>
    <name evidence="9" type="ORF">HERILL_LOCUS14820</name>
</gene>
<dbReference type="InterPro" id="IPR006598">
    <property type="entry name" value="CAP10"/>
</dbReference>
<evidence type="ECO:0000313" key="9">
    <source>
        <dbReference type="EMBL" id="CAD7092461.1"/>
    </source>
</evidence>
<keyword evidence="10" id="KW-1185">Reference proteome</keyword>
<dbReference type="OMA" id="EDDCMFP"/>
<protein>
    <recommendedName>
        <fullName evidence="8">Glycosyl transferase CAP10 domain-containing protein</fullName>
    </recommendedName>
</protein>
<evidence type="ECO:0000259" key="8">
    <source>
        <dbReference type="SMART" id="SM00672"/>
    </source>
</evidence>
<comment type="similarity">
    <text evidence="3">Belongs to the glycosyltransferase 90 family.</text>
</comment>
<dbReference type="OrthoDB" id="202415at2759"/>
<evidence type="ECO:0000256" key="7">
    <source>
        <dbReference type="SAM" id="SignalP"/>
    </source>
</evidence>
<organism evidence="9 10">
    <name type="scientific">Hermetia illucens</name>
    <name type="common">Black soldier fly</name>
    <dbReference type="NCBI Taxonomy" id="343691"/>
    <lineage>
        <taxon>Eukaryota</taxon>
        <taxon>Metazoa</taxon>
        <taxon>Ecdysozoa</taxon>
        <taxon>Arthropoda</taxon>
        <taxon>Hexapoda</taxon>
        <taxon>Insecta</taxon>
        <taxon>Pterygota</taxon>
        <taxon>Neoptera</taxon>
        <taxon>Endopterygota</taxon>
        <taxon>Diptera</taxon>
        <taxon>Brachycera</taxon>
        <taxon>Stratiomyomorpha</taxon>
        <taxon>Stratiomyidae</taxon>
        <taxon>Hermetiinae</taxon>
        <taxon>Hermetia</taxon>
    </lineage>
</organism>
<dbReference type="AlphaFoldDB" id="A0A7R8V415"/>
<dbReference type="PANTHER" id="PTHR12203:SF35">
    <property type="entry name" value="PROTEIN O-GLUCOSYLTRANSFERASE 1"/>
    <property type="match status" value="1"/>
</dbReference>
<dbReference type="SMART" id="SM00672">
    <property type="entry name" value="CAP10"/>
    <property type="match status" value="1"/>
</dbReference>
<dbReference type="GO" id="GO:0035251">
    <property type="term" value="F:UDP-glucosyltransferase activity"/>
    <property type="evidence" value="ECO:0007669"/>
    <property type="project" value="TreeGrafter"/>
</dbReference>
<dbReference type="GO" id="GO:0005788">
    <property type="term" value="C:endoplasmic reticulum lumen"/>
    <property type="evidence" value="ECO:0007669"/>
    <property type="project" value="UniProtKB-SubCell"/>
</dbReference>
<dbReference type="InParanoid" id="A0A7R8V415"/>
<reference evidence="9 10" key="1">
    <citation type="submission" date="2020-11" db="EMBL/GenBank/DDBJ databases">
        <authorList>
            <person name="Wallbank WR R."/>
            <person name="Pardo Diaz C."/>
            <person name="Kozak K."/>
            <person name="Martin S."/>
            <person name="Jiggins C."/>
            <person name="Moest M."/>
            <person name="Warren A I."/>
            <person name="Generalovic N T."/>
            <person name="Byers J.R.P. K."/>
            <person name="Montejo-Kovacevich G."/>
            <person name="Yen C E."/>
        </authorList>
    </citation>
    <scope>NUCLEOTIDE SEQUENCE [LARGE SCALE GENOMIC DNA]</scope>
</reference>
<evidence type="ECO:0000256" key="6">
    <source>
        <dbReference type="ARBA" id="ARBA00045690"/>
    </source>
</evidence>
<feature type="signal peptide" evidence="7">
    <location>
        <begin position="1"/>
        <end position="19"/>
    </location>
</feature>
<keyword evidence="4" id="KW-0328">Glycosyltransferase</keyword>
<comment type="subcellular location">
    <subcellularLocation>
        <location evidence="1">Endoplasmic reticulum lumen</location>
    </subcellularLocation>
</comment>
<dbReference type="EMBL" id="LR899014">
    <property type="protein sequence ID" value="CAD7092461.1"/>
    <property type="molecule type" value="Genomic_DNA"/>
</dbReference>
<evidence type="ECO:0000256" key="3">
    <source>
        <dbReference type="ARBA" id="ARBA00010118"/>
    </source>
</evidence>
<evidence type="ECO:0000256" key="4">
    <source>
        <dbReference type="ARBA" id="ARBA00022676"/>
    </source>
</evidence>
<feature type="chain" id="PRO_5030959473" description="Glycosyl transferase CAP10 domain-containing protein" evidence="7">
    <location>
        <begin position="20"/>
        <end position="393"/>
    </location>
</feature>
<comment type="function">
    <text evidence="6">Protein O-glucosyltransferase. Catalyzes the reaction that attaches glucose through an O-glycosidic linkage to a conserved serine residue found in the consensus sequence C-X-S-X-[PA]-C in epidermal growth factor-like repeats. Regulates Notch signaling by glucosylating Notch in the ER, glucosylation is required for the correct folding and cleavage of Notch.</text>
</comment>
<dbReference type="GO" id="GO:0045747">
    <property type="term" value="P:positive regulation of Notch signaling pathway"/>
    <property type="evidence" value="ECO:0007669"/>
    <property type="project" value="TreeGrafter"/>
</dbReference>
<name>A0A7R8V415_HERIL</name>
<sequence length="393" mass="46197">MGGICSVLLFLVLFGYSNSNEQCTASEKCSGQPAANKYSEASNKYITAINEAQTSYQPCESQNCSCYFNVIENDLQPFIDGITKQMIESVRSYGTKYQVIDKKLYRQKDCMFPARCSGVEHFIKPFLEKLPNMEMIINCRDWPQLVKNYGLHGPVFSFSRTQDYLDIMYPTWGFWEGGPAIKLYPTGLGRWDKHRQSLREASKKWPWDEKISKAFFRGSRTSDERDPLVLLSREEPDLVDAQYTKNQAWKSPKDTLNAEPAAEVPLEDHCQYKYLFNFRGVAASFRFKHLFLCNSLVFHVGNEWKEFFYDSLKPWVHYVPLKSYPTIKELRQVLEFFKEHDELAREIAERGYKFIQKQLKMKDVECYWERLLLEYSKLVRYDVVLDKELIHIK</sequence>
<dbReference type="Proteomes" id="UP000594454">
    <property type="component" value="Chromosome 6"/>
</dbReference>
<proteinExistence type="inferred from homology"/>
<accession>A0A7R8V415</accession>
<dbReference type="Pfam" id="PF05686">
    <property type="entry name" value="Glyco_transf_90"/>
    <property type="match status" value="1"/>
</dbReference>
<feature type="domain" description="Glycosyl transferase CAP10" evidence="8">
    <location>
        <begin position="129"/>
        <end position="382"/>
    </location>
</feature>
<evidence type="ECO:0000313" key="10">
    <source>
        <dbReference type="Proteomes" id="UP000594454"/>
    </source>
</evidence>
<dbReference type="GO" id="GO:0006493">
    <property type="term" value="P:protein O-linked glycosylation"/>
    <property type="evidence" value="ECO:0007669"/>
    <property type="project" value="TreeGrafter"/>
</dbReference>